<evidence type="ECO:0007829" key="9">
    <source>
        <dbReference type="PDB" id="3IFR"/>
    </source>
</evidence>
<dbReference type="eggNOG" id="COG1070">
    <property type="taxonomic scope" value="Bacteria"/>
</dbReference>
<sequence>MSAAQGRQVIGLDIGTTSTIAILVRLPDTVVAVASRPTTLSSPHPGWAEEDPAQWWDNARAVLAELKTTAGESDWRPGGICVTGMLPAVVLLDDRGAVLRPSIQQSDGRCGDEVAELRAEVDSEAFLARTGNGVTQQLVTAKLRWIERHEPAVFGAIATVCGSYDYINMLLTGERVVDRNWALEGGFIDLASGTVEADLVALAHIPPSAVPPAHPTHRVLGAVTAEAAALTGLPTGLPVYGGAADHIASALAAGITRPGDVLLKFGGAGDIIVASATAKSDPRLYLDYHLVPGLYAPNGCMAATGSALNWLAKLLAPEAGEAAHAQLDALAAEVPAGADGLVCLPYFLGEKTPIHDPFASGTFTGLSLSHTRGHLWRALLEAVALAFRHHVAVLDDIGHAPQRFFASDGGTRSRVWMGIMADVLQRPVQLLANPLGSAVGAAWVAAIGGGDDLGWDDVTALVRTGEKITPDPAKAEVYDRLYRDFSALYATLHPFFHRSRP</sequence>
<dbReference type="InterPro" id="IPR018484">
    <property type="entry name" value="FGGY_N"/>
</dbReference>
<dbReference type="PROSITE" id="PS00445">
    <property type="entry name" value="FGGY_KINASES_2"/>
    <property type="match status" value="1"/>
</dbReference>
<evidence type="ECO:0000259" key="5">
    <source>
        <dbReference type="Pfam" id="PF00370"/>
    </source>
</evidence>
<dbReference type="InterPro" id="IPR018483">
    <property type="entry name" value="Carb_kinase_FGGY_CS"/>
</dbReference>
<dbReference type="SMR" id="Q2RUX7"/>
<dbReference type="EvolutionaryTrace" id="Q2RUX7"/>
<feature type="domain" description="Carbohydrate kinase FGGY N-terminal" evidence="5">
    <location>
        <begin position="9"/>
        <end position="251"/>
    </location>
</feature>
<organism evidence="7 8">
    <name type="scientific">Rhodospirillum rubrum (strain ATCC 11170 / ATH 1.1.1 / DSM 467 / LMG 4362 / NCIMB 8255 / S1)</name>
    <dbReference type="NCBI Taxonomy" id="269796"/>
    <lineage>
        <taxon>Bacteria</taxon>
        <taxon>Pseudomonadati</taxon>
        <taxon>Pseudomonadota</taxon>
        <taxon>Alphaproteobacteria</taxon>
        <taxon>Rhodospirillales</taxon>
        <taxon>Rhodospirillaceae</taxon>
        <taxon>Rhodospirillum</taxon>
    </lineage>
</organism>
<dbReference type="InterPro" id="IPR043129">
    <property type="entry name" value="ATPase_NBD"/>
</dbReference>
<dbReference type="InterPro" id="IPR000577">
    <property type="entry name" value="Carb_kinase_FGGY"/>
</dbReference>
<dbReference type="STRING" id="269796.Rru_A1267"/>
<accession>Q2RUX7</accession>
<evidence type="ECO:0000256" key="1">
    <source>
        <dbReference type="ARBA" id="ARBA00009156"/>
    </source>
</evidence>
<dbReference type="Gene3D" id="3.30.420.40">
    <property type="match status" value="2"/>
</dbReference>
<comment type="similarity">
    <text evidence="1 4">Belongs to the FGGY kinase family.</text>
</comment>
<reference evidence="9" key="1">
    <citation type="submission" date="2009-07" db="PDB data bank">
        <title>The crystal structure of xylulose kinase from Rhodospirillum rubrum.</title>
        <authorList>
            <person name="Zhang Z."/>
            <person name="Burley S.K."/>
            <person name="Swaminathan S."/>
        </authorList>
    </citation>
    <scope>X-RAY CRYSTALLOGRAPHY (2.30 ANGSTROMS) OF 4-500</scope>
</reference>
<dbReference type="InterPro" id="IPR050406">
    <property type="entry name" value="FGGY_Carb_Kinase"/>
</dbReference>
<dbReference type="GO" id="GO:0004856">
    <property type="term" value="F:D-xylulokinase activity"/>
    <property type="evidence" value="ECO:0007669"/>
    <property type="project" value="UniProtKB-EC"/>
</dbReference>
<evidence type="ECO:0000259" key="6">
    <source>
        <dbReference type="Pfam" id="PF02782"/>
    </source>
</evidence>
<dbReference type="PDB" id="3IFR">
    <property type="method" value="X-ray"/>
    <property type="resolution" value="2.30 A"/>
    <property type="chains" value="A/B=4-500"/>
</dbReference>
<dbReference type="PhylomeDB" id="Q2RUX7"/>
<dbReference type="Proteomes" id="UP000001929">
    <property type="component" value="Chromosome"/>
</dbReference>
<evidence type="ECO:0000313" key="8">
    <source>
        <dbReference type="Proteomes" id="UP000001929"/>
    </source>
</evidence>
<dbReference type="KEGG" id="rru:Rru_A1267"/>
<dbReference type="Pfam" id="PF02782">
    <property type="entry name" value="FGGY_C"/>
    <property type="match status" value="1"/>
</dbReference>
<dbReference type="PATRIC" id="fig|269796.9.peg.1331"/>
<keyword evidence="9" id="KW-0002">3D-structure</keyword>
<keyword evidence="8" id="KW-1185">Reference proteome</keyword>
<gene>
    <name evidence="7" type="ordered locus">Rru_A1267</name>
</gene>
<evidence type="ECO:0000313" key="7">
    <source>
        <dbReference type="EMBL" id="ABC22068.1"/>
    </source>
</evidence>
<dbReference type="PANTHER" id="PTHR43095:SF5">
    <property type="entry name" value="XYLULOSE KINASE"/>
    <property type="match status" value="1"/>
</dbReference>
<dbReference type="PIRSF" id="PIRSF000538">
    <property type="entry name" value="GlpK"/>
    <property type="match status" value="1"/>
</dbReference>
<dbReference type="EnsemblBacteria" id="ABC22068">
    <property type="protein sequence ID" value="ABC22068"/>
    <property type="gene ID" value="Rru_A1267"/>
</dbReference>
<protein>
    <submittedName>
        <fullName evidence="7">Carbohydrate kinase, FGGY</fullName>
        <ecNumber evidence="7">2.7.1.17</ecNumber>
    </submittedName>
</protein>
<keyword evidence="2 4" id="KW-0808">Transferase</keyword>
<evidence type="ECO:0000256" key="2">
    <source>
        <dbReference type="ARBA" id="ARBA00022679"/>
    </source>
</evidence>
<name>Q2RUX7_RHORT</name>
<reference evidence="7 8" key="2">
    <citation type="journal article" date="2011" name="Stand. Genomic Sci.">
        <title>Complete genome sequence of Rhodospirillum rubrum type strain (S1).</title>
        <authorList>
            <person name="Munk A.C."/>
            <person name="Copeland A."/>
            <person name="Lucas S."/>
            <person name="Lapidus A."/>
            <person name="Del Rio T.G."/>
            <person name="Barry K."/>
            <person name="Detter J.C."/>
            <person name="Hammon N."/>
            <person name="Israni S."/>
            <person name="Pitluck S."/>
            <person name="Brettin T."/>
            <person name="Bruce D."/>
            <person name="Han C."/>
            <person name="Tapia R."/>
            <person name="Gilna P."/>
            <person name="Schmutz J."/>
            <person name="Larimer F."/>
            <person name="Land M."/>
            <person name="Kyrpides N.C."/>
            <person name="Mavromatis K."/>
            <person name="Richardson P."/>
            <person name="Rohde M."/>
            <person name="Goker M."/>
            <person name="Klenk H.P."/>
            <person name="Zhang Y."/>
            <person name="Roberts G.P."/>
            <person name="Reslewic S."/>
            <person name="Schwartz D.C."/>
        </authorList>
    </citation>
    <scope>NUCLEOTIDE SEQUENCE [LARGE SCALE GENOMIC DNA]</scope>
    <source>
        <strain evidence="8">ATCC 11170 / ATH 1.1.1 / DSM 467 / LMG 4362 / NCIMB 8255 / S1</strain>
    </source>
</reference>
<dbReference type="RefSeq" id="WP_011389022.1">
    <property type="nucleotide sequence ID" value="NC_007643.1"/>
</dbReference>
<keyword evidence="3 4" id="KW-0418">Kinase</keyword>
<dbReference type="EMBL" id="CP000230">
    <property type="protein sequence ID" value="ABC22068.1"/>
    <property type="molecule type" value="Genomic_DNA"/>
</dbReference>
<dbReference type="AlphaFoldDB" id="Q2RUX7"/>
<dbReference type="Pfam" id="PF00370">
    <property type="entry name" value="FGGY_N"/>
    <property type="match status" value="1"/>
</dbReference>
<dbReference type="InterPro" id="IPR018485">
    <property type="entry name" value="FGGY_C"/>
</dbReference>
<dbReference type="DNASU" id="3833575"/>
<dbReference type="SUPFAM" id="SSF53067">
    <property type="entry name" value="Actin-like ATPase domain"/>
    <property type="match status" value="2"/>
</dbReference>
<feature type="domain" description="Carbohydrate kinase FGGY C-terminal" evidence="6">
    <location>
        <begin position="280"/>
        <end position="447"/>
    </location>
</feature>
<dbReference type="PANTHER" id="PTHR43095">
    <property type="entry name" value="SUGAR KINASE"/>
    <property type="match status" value="1"/>
</dbReference>
<dbReference type="EC" id="2.7.1.17" evidence="7"/>
<evidence type="ECO:0000256" key="3">
    <source>
        <dbReference type="ARBA" id="ARBA00022777"/>
    </source>
</evidence>
<dbReference type="CDD" id="cd07804">
    <property type="entry name" value="ASKHA_NBD_FGGY_RrXK-like"/>
    <property type="match status" value="1"/>
</dbReference>
<proteinExistence type="evidence at protein level"/>
<dbReference type="PDBsum" id="3IFR"/>
<dbReference type="HOGENOM" id="CLU_009281_3_0_5"/>
<evidence type="ECO:0000256" key="4">
    <source>
        <dbReference type="RuleBase" id="RU003733"/>
    </source>
</evidence>